<name>A0A9P3C6A9_9PEZI</name>
<dbReference type="OrthoDB" id="5321209at2759"/>
<dbReference type="Gene3D" id="1.10.720.30">
    <property type="entry name" value="SAP domain"/>
    <property type="match status" value="1"/>
</dbReference>
<evidence type="ECO:0000256" key="1">
    <source>
        <dbReference type="SAM" id="MobiDB-lite"/>
    </source>
</evidence>
<dbReference type="EMBL" id="BOLY01000001">
    <property type="protein sequence ID" value="GIZ37482.1"/>
    <property type="molecule type" value="Genomic_DNA"/>
</dbReference>
<evidence type="ECO:0000313" key="3">
    <source>
        <dbReference type="EMBL" id="GIZ37482.1"/>
    </source>
</evidence>
<feature type="region of interest" description="Disordered" evidence="1">
    <location>
        <begin position="277"/>
        <end position="298"/>
    </location>
</feature>
<sequence length="587" mass="67816">MSLDMFWGGAPQPINTPQEALAQLRANEFALEEDNEAGRNLSDDEPVQQEPPTGDSEAVNEEESRSKPRVLGGVAAVSKRINADYDSDDARIIELKQQSYSDEYVAAKLTEEGRIRYVPKTVGSRWLRLRKVLEKREDERLDDELSDWHVGEDEELNNIKTEMDKKFEVQFQRLRDRMWNEVSIYLAEKTVKRKYTANACQERYEALKNGTALLPIELDDDQEGRRLLREERIIAAQARRDAIEQEKKDLEAAREARIEEKKQLKIDEAKRRQLEVKKRQDAAAERRRQKQEKQNMVVQAREAREQYLELIRLERDWELEKIRVEREIFKEITGKNLFGKAATARDRSSKRKSGVTLDWESDEEDLDDTEDSASDADDEDDLERTDAGANFAPKRPKKTPSKKRSQPARRASAKRTRLTEAEFEGAANDEEVTAHEPGSSKVRVTKATLLNPRSILNNGELKAIIRRRDITPGWQEDETHAELVARLQHIDESLNVNQLRALCKQEFLSPSGKKEELIRRLASHDAERSFAGQSFEIASDDLEFMLSYEGYQGEFRKYLEEAVQEARDRGEEVVGFDDEDDEDAMEE</sequence>
<feature type="compositionally biased region" description="Acidic residues" evidence="1">
    <location>
        <begin position="421"/>
        <end position="431"/>
    </location>
</feature>
<organism evidence="3 4">
    <name type="scientific">Cercospora kikuchii</name>
    <dbReference type="NCBI Taxonomy" id="84275"/>
    <lineage>
        <taxon>Eukaryota</taxon>
        <taxon>Fungi</taxon>
        <taxon>Dikarya</taxon>
        <taxon>Ascomycota</taxon>
        <taxon>Pezizomycotina</taxon>
        <taxon>Dothideomycetes</taxon>
        <taxon>Dothideomycetidae</taxon>
        <taxon>Mycosphaerellales</taxon>
        <taxon>Mycosphaerellaceae</taxon>
        <taxon>Cercospora</taxon>
    </lineage>
</organism>
<dbReference type="PROSITE" id="PS50800">
    <property type="entry name" value="SAP"/>
    <property type="match status" value="1"/>
</dbReference>
<protein>
    <recommendedName>
        <fullName evidence="2">SAP domain-containing protein</fullName>
    </recommendedName>
</protein>
<dbReference type="Pfam" id="PF02037">
    <property type="entry name" value="SAP"/>
    <property type="match status" value="1"/>
</dbReference>
<feature type="region of interest" description="Disordered" evidence="1">
    <location>
        <begin position="340"/>
        <end position="440"/>
    </location>
</feature>
<dbReference type="InterPro" id="IPR003034">
    <property type="entry name" value="SAP_dom"/>
</dbReference>
<dbReference type="SUPFAM" id="SSF68906">
    <property type="entry name" value="SAP domain"/>
    <property type="match status" value="1"/>
</dbReference>
<proteinExistence type="predicted"/>
<dbReference type="GeneID" id="68286502"/>
<feature type="region of interest" description="Disordered" evidence="1">
    <location>
        <begin position="31"/>
        <end position="71"/>
    </location>
</feature>
<dbReference type="SMART" id="SM00513">
    <property type="entry name" value="SAP"/>
    <property type="match status" value="1"/>
</dbReference>
<evidence type="ECO:0000313" key="4">
    <source>
        <dbReference type="Proteomes" id="UP000825890"/>
    </source>
</evidence>
<dbReference type="AlphaFoldDB" id="A0A9P3C6A9"/>
<evidence type="ECO:0000259" key="2">
    <source>
        <dbReference type="PROSITE" id="PS50800"/>
    </source>
</evidence>
<dbReference type="InterPro" id="IPR056043">
    <property type="entry name" value="DUF7626"/>
</dbReference>
<feature type="compositionally biased region" description="Basic and acidic residues" evidence="1">
    <location>
        <begin position="277"/>
        <end position="286"/>
    </location>
</feature>
<reference evidence="3 4" key="1">
    <citation type="submission" date="2021-01" db="EMBL/GenBank/DDBJ databases">
        <title>Cercospora kikuchii MAFF 305040 whole genome shotgun sequence.</title>
        <authorList>
            <person name="Kashiwa T."/>
            <person name="Suzuki T."/>
        </authorList>
    </citation>
    <scope>NUCLEOTIDE SEQUENCE [LARGE SCALE GENOMIC DNA]</scope>
    <source>
        <strain evidence="3 4">MAFF 305040</strain>
    </source>
</reference>
<feature type="compositionally biased region" description="Basic residues" evidence="1">
    <location>
        <begin position="394"/>
        <end position="416"/>
    </location>
</feature>
<gene>
    <name evidence="3" type="ORF">CKM354_000092700</name>
</gene>
<accession>A0A9P3C6A9</accession>
<dbReference type="InterPro" id="IPR036361">
    <property type="entry name" value="SAP_dom_sf"/>
</dbReference>
<dbReference type="Proteomes" id="UP000825890">
    <property type="component" value="Unassembled WGS sequence"/>
</dbReference>
<feature type="compositionally biased region" description="Acidic residues" evidence="1">
    <location>
        <begin position="359"/>
        <end position="383"/>
    </location>
</feature>
<keyword evidence="4" id="KW-1185">Reference proteome</keyword>
<dbReference type="Pfam" id="PF24625">
    <property type="entry name" value="DUF7626"/>
    <property type="match status" value="1"/>
</dbReference>
<comment type="caution">
    <text evidence="3">The sequence shown here is derived from an EMBL/GenBank/DDBJ whole genome shotgun (WGS) entry which is preliminary data.</text>
</comment>
<dbReference type="RefSeq" id="XP_044651969.1">
    <property type="nucleotide sequence ID" value="XM_044796034.1"/>
</dbReference>
<feature type="domain" description="SAP" evidence="2">
    <location>
        <begin position="491"/>
        <end position="525"/>
    </location>
</feature>